<protein>
    <submittedName>
        <fullName evidence="3">NAD(P)-dependent oxidoreductase</fullName>
    </submittedName>
</protein>
<reference evidence="3 4" key="1">
    <citation type="journal article" date="2021" name="Sci. Rep.">
        <title>The distribution of antibiotic resistance genes in chicken gut microbiota commensals.</title>
        <authorList>
            <person name="Juricova H."/>
            <person name="Matiasovicova J."/>
            <person name="Kubasova T."/>
            <person name="Cejkova D."/>
            <person name="Rychlik I."/>
        </authorList>
    </citation>
    <scope>NUCLEOTIDE SEQUENCE [LARGE SCALE GENOMIC DNA]</scope>
    <source>
        <strain evidence="3 4">An772</strain>
    </source>
</reference>
<dbReference type="Proteomes" id="UP000766986">
    <property type="component" value="Unassembled WGS sequence"/>
</dbReference>
<gene>
    <name evidence="3" type="ORF">H7U35_13255</name>
</gene>
<dbReference type="SUPFAM" id="SSF51735">
    <property type="entry name" value="NAD(P)-binding Rossmann-fold domains"/>
    <property type="match status" value="1"/>
</dbReference>
<organism evidence="3 4">
    <name type="scientific">Mediterranea massiliensis</name>
    <dbReference type="NCBI Taxonomy" id="1841865"/>
    <lineage>
        <taxon>Bacteria</taxon>
        <taxon>Pseudomonadati</taxon>
        <taxon>Bacteroidota</taxon>
        <taxon>Bacteroidia</taxon>
        <taxon>Bacteroidales</taxon>
        <taxon>Bacteroidaceae</taxon>
        <taxon>Mediterranea</taxon>
    </lineage>
</organism>
<proteinExistence type="inferred from homology"/>
<dbReference type="Gene3D" id="3.40.50.720">
    <property type="entry name" value="NAD(P)-binding Rossmann-like Domain"/>
    <property type="match status" value="1"/>
</dbReference>
<sequence>MKILLTGGSGFIGRNIRESFLAEKYEILSPSSKELNLADEESVDAFFKNNSIDLVVHAAVKPGHRNAKDFSNLFYTNTRMFFNLERHKDEYQKMLVLGSGAIYDMRYYRPKMKEEEWTNHIPADEHGYCKYVCEKVIEHSSNIFDLRIFGIFGKYEDYAIRFISNAICKTLFDLPITIKQNRKFDYLYINDLMPILDWFIENNPNYHSYNITPKTSISLYELALMIRKISGTDLPVYIAQDGMGLEYSGDNTRLLNEFPTMTFTSFESSVRSLYEWYSGQKGNIKQECLLFDK</sequence>
<evidence type="ECO:0000313" key="4">
    <source>
        <dbReference type="Proteomes" id="UP000766986"/>
    </source>
</evidence>
<dbReference type="Pfam" id="PF01370">
    <property type="entry name" value="Epimerase"/>
    <property type="match status" value="1"/>
</dbReference>
<dbReference type="RefSeq" id="WP_205096363.1">
    <property type="nucleotide sequence ID" value="NZ_JACLYZ010000040.1"/>
</dbReference>
<evidence type="ECO:0000313" key="3">
    <source>
        <dbReference type="EMBL" id="MBM6736175.1"/>
    </source>
</evidence>
<keyword evidence="4" id="KW-1185">Reference proteome</keyword>
<dbReference type="InterPro" id="IPR036291">
    <property type="entry name" value="NAD(P)-bd_dom_sf"/>
</dbReference>
<comment type="caution">
    <text evidence="3">The sequence shown here is derived from an EMBL/GenBank/DDBJ whole genome shotgun (WGS) entry which is preliminary data.</text>
</comment>
<dbReference type="EMBL" id="JACLYZ010000040">
    <property type="protein sequence ID" value="MBM6736175.1"/>
    <property type="molecule type" value="Genomic_DNA"/>
</dbReference>
<dbReference type="PANTHER" id="PTHR43000">
    <property type="entry name" value="DTDP-D-GLUCOSE 4,6-DEHYDRATASE-RELATED"/>
    <property type="match status" value="1"/>
</dbReference>
<dbReference type="InterPro" id="IPR001509">
    <property type="entry name" value="Epimerase_deHydtase"/>
</dbReference>
<evidence type="ECO:0000256" key="1">
    <source>
        <dbReference type="ARBA" id="ARBA00007637"/>
    </source>
</evidence>
<evidence type="ECO:0000259" key="2">
    <source>
        <dbReference type="Pfam" id="PF01370"/>
    </source>
</evidence>
<name>A0ABS2E3G0_9BACT</name>
<comment type="similarity">
    <text evidence="1">Belongs to the NAD(P)-dependent epimerase/dehydratase family.</text>
</comment>
<accession>A0ABS2E3G0</accession>
<feature type="domain" description="NAD-dependent epimerase/dehydratase" evidence="2">
    <location>
        <begin position="3"/>
        <end position="211"/>
    </location>
</feature>